<evidence type="ECO:0000313" key="2">
    <source>
        <dbReference type="Proteomes" id="UP001497453"/>
    </source>
</evidence>
<name>A0ABP1DH64_9APHY</name>
<protein>
    <recommendedName>
        <fullName evidence="3">BTB domain-containing protein</fullName>
    </recommendedName>
</protein>
<accession>A0ABP1DH64</accession>
<evidence type="ECO:0000313" key="1">
    <source>
        <dbReference type="EMBL" id="CAL1707145.1"/>
    </source>
</evidence>
<sequence length="175" mass="20293">MVRYRTPLTTRQVDIPPSHPASGHKLLKFPTRNQYILEVRTQNPLVIQAEGEYLRVDSAVTCPYSPVFRHSIESMPPYLLFTAACRGLEVNDAAQDLYHLFRFMFEGHYRPQTADESLITLDYYWLQSDICFRLTNALCALRKQQDYSIILDTLIFTLFLCCATRPHQDIYTGHG</sequence>
<keyword evidence="2" id="KW-1185">Reference proteome</keyword>
<dbReference type="Proteomes" id="UP001497453">
    <property type="component" value="Chromosome 4"/>
</dbReference>
<gene>
    <name evidence="1" type="ORF">GFSPODELE1_LOCUS6224</name>
</gene>
<dbReference type="EMBL" id="OZ037947">
    <property type="protein sequence ID" value="CAL1707145.1"/>
    <property type="molecule type" value="Genomic_DNA"/>
</dbReference>
<evidence type="ECO:0008006" key="3">
    <source>
        <dbReference type="Google" id="ProtNLM"/>
    </source>
</evidence>
<proteinExistence type="predicted"/>
<organism evidence="1 2">
    <name type="scientific">Somion occarium</name>
    <dbReference type="NCBI Taxonomy" id="3059160"/>
    <lineage>
        <taxon>Eukaryota</taxon>
        <taxon>Fungi</taxon>
        <taxon>Dikarya</taxon>
        <taxon>Basidiomycota</taxon>
        <taxon>Agaricomycotina</taxon>
        <taxon>Agaricomycetes</taxon>
        <taxon>Polyporales</taxon>
        <taxon>Cerrenaceae</taxon>
        <taxon>Somion</taxon>
    </lineage>
</organism>
<reference evidence="2" key="1">
    <citation type="submission" date="2024-04" db="EMBL/GenBank/DDBJ databases">
        <authorList>
            <person name="Shaw F."/>
            <person name="Minotto A."/>
        </authorList>
    </citation>
    <scope>NUCLEOTIDE SEQUENCE [LARGE SCALE GENOMIC DNA]</scope>
</reference>